<dbReference type="InterPro" id="IPR036477">
    <property type="entry name" value="Formyl_transf_N_sf"/>
</dbReference>
<dbReference type="Proteomes" id="UP000051888">
    <property type="component" value="Unassembled WGS sequence"/>
</dbReference>
<dbReference type="EMBL" id="LJJC01000006">
    <property type="protein sequence ID" value="KQL51413.1"/>
    <property type="molecule type" value="Genomic_DNA"/>
</dbReference>
<dbReference type="PANTHER" id="PTHR43369:SF2">
    <property type="entry name" value="PHOSPHORIBOSYLGLYCINAMIDE FORMYLTRANSFERASE"/>
    <property type="match status" value="1"/>
</dbReference>
<evidence type="ECO:0000256" key="2">
    <source>
        <dbReference type="ARBA" id="ARBA00022679"/>
    </source>
</evidence>
<dbReference type="PATRIC" id="fig|157838.3.peg.4570"/>
<accession>A0A0Q3WST0</accession>
<reference evidence="8 9" key="1">
    <citation type="submission" date="2015-09" db="EMBL/GenBank/DDBJ databases">
        <title>Genome sequencing project for genomic taxonomy and phylogenomics of Bacillus-like bacteria.</title>
        <authorList>
            <person name="Liu B."/>
            <person name="Wang J."/>
            <person name="Zhu Y."/>
            <person name="Liu G."/>
            <person name="Chen Q."/>
            <person name="Chen Z."/>
            <person name="Lan J."/>
            <person name="Che J."/>
            <person name="Ge C."/>
            <person name="Shi H."/>
            <person name="Pan Z."/>
            <person name="Liu X."/>
        </authorList>
    </citation>
    <scope>NUCLEOTIDE SEQUENCE [LARGE SCALE GENOMIC DNA]</scope>
    <source>
        <strain evidence="8 9">LMG 18435</strain>
    </source>
</reference>
<comment type="caution">
    <text evidence="8">The sequence shown here is derived from an EMBL/GenBank/DDBJ whole genome shotgun (WGS) entry which is preliminary data.</text>
</comment>
<dbReference type="HAMAP" id="MF_01930">
    <property type="entry name" value="PurN"/>
    <property type="match status" value="1"/>
</dbReference>
<feature type="active site" description="Proton donor" evidence="6">
    <location>
        <position position="109"/>
    </location>
</feature>
<dbReference type="GO" id="GO:0006189">
    <property type="term" value="P:'de novo' IMP biosynthetic process"/>
    <property type="evidence" value="ECO:0007669"/>
    <property type="project" value="UniProtKB-UniRule"/>
</dbReference>
<proteinExistence type="inferred from homology"/>
<comment type="function">
    <text evidence="6">Catalyzes the transfer of a formyl group from 10-formyltetrahydrofolate to 5-phospho-ribosyl-glycinamide (GAR), producing 5-phospho-ribosyl-N-formylglycinamide (FGAR) and tetrahydrofolate.</text>
</comment>
<sequence>MVKIAVFASGSGSNFQSIVDSVQSGQLDASVELLVCDKSNAYVIERAEQNGIEAFVFNPKEYQSKTEYEKKIALELQKRGIEYLILAGYMRLIGPTLLREFENRIINIHPSLLPMFPGKDAIGQAIAAGVSLTGVTIHYVDEGMDTGPIIAQESLTITEHDTAETLAERIHEIEHRLYPITLQTIFNRGGVRHHEKSAH</sequence>
<dbReference type="PROSITE" id="PS00373">
    <property type="entry name" value="GART"/>
    <property type="match status" value="1"/>
</dbReference>
<evidence type="ECO:0000313" key="9">
    <source>
        <dbReference type="Proteomes" id="UP000051888"/>
    </source>
</evidence>
<dbReference type="SUPFAM" id="SSF53328">
    <property type="entry name" value="Formyltransferase"/>
    <property type="match status" value="1"/>
</dbReference>
<keyword evidence="3 6" id="KW-0658">Purine biosynthesis</keyword>
<keyword evidence="9" id="KW-1185">Reference proteome</keyword>
<feature type="site" description="Raises pKa of active site His" evidence="6">
    <location>
        <position position="145"/>
    </location>
</feature>
<comment type="pathway">
    <text evidence="1 6">Purine metabolism; IMP biosynthesis via de novo pathway; N(2)-formyl-N(1)-(5-phospho-D-ribosyl)glycinamide from N(1)-(5-phospho-D-ribosyl)glycinamide (10-formyl THF route): step 1/1.</text>
</comment>
<evidence type="ECO:0000259" key="7">
    <source>
        <dbReference type="Pfam" id="PF00551"/>
    </source>
</evidence>
<comment type="similarity">
    <text evidence="4 6">Belongs to the GART family.</text>
</comment>
<feature type="binding site" evidence="6">
    <location>
        <begin position="90"/>
        <end position="93"/>
    </location>
    <ligand>
        <name>(6R)-10-formyltetrahydrofolate</name>
        <dbReference type="ChEBI" id="CHEBI:195366"/>
    </ligand>
</feature>
<evidence type="ECO:0000256" key="4">
    <source>
        <dbReference type="ARBA" id="ARBA00038440"/>
    </source>
</evidence>
<dbReference type="Gene3D" id="3.40.50.170">
    <property type="entry name" value="Formyl transferase, N-terminal domain"/>
    <property type="match status" value="1"/>
</dbReference>
<protein>
    <recommendedName>
        <fullName evidence="6">Phosphoribosylglycinamide formyltransferase</fullName>
        <ecNumber evidence="6">2.1.2.2</ecNumber>
    </recommendedName>
    <alternativeName>
        <fullName evidence="6">5'-phosphoribosylglycinamide transformylase</fullName>
    </alternativeName>
    <alternativeName>
        <fullName evidence="6">GAR transformylase</fullName>
        <shortName evidence="6">GART</shortName>
    </alternativeName>
</protein>
<dbReference type="InterPro" id="IPR002376">
    <property type="entry name" value="Formyl_transf_N"/>
</dbReference>
<dbReference type="GO" id="GO:0004644">
    <property type="term" value="F:phosphoribosylglycinamide formyltransferase activity"/>
    <property type="evidence" value="ECO:0007669"/>
    <property type="project" value="UniProtKB-UniRule"/>
</dbReference>
<keyword evidence="2 6" id="KW-0808">Transferase</keyword>
<evidence type="ECO:0000256" key="5">
    <source>
        <dbReference type="ARBA" id="ARBA00047664"/>
    </source>
</evidence>
<dbReference type="STRING" id="157838.AN964_20825"/>
<organism evidence="8 9">
    <name type="scientific">Heyndrickxia shackletonii</name>
    <dbReference type="NCBI Taxonomy" id="157838"/>
    <lineage>
        <taxon>Bacteria</taxon>
        <taxon>Bacillati</taxon>
        <taxon>Bacillota</taxon>
        <taxon>Bacilli</taxon>
        <taxon>Bacillales</taxon>
        <taxon>Bacillaceae</taxon>
        <taxon>Heyndrickxia</taxon>
    </lineage>
</organism>
<feature type="binding site" evidence="6">
    <location>
        <position position="65"/>
    </location>
    <ligand>
        <name>(6R)-10-formyltetrahydrofolate</name>
        <dbReference type="ChEBI" id="CHEBI:195366"/>
    </ligand>
</feature>
<dbReference type="Pfam" id="PF00551">
    <property type="entry name" value="Formyl_trans_N"/>
    <property type="match status" value="1"/>
</dbReference>
<evidence type="ECO:0000256" key="6">
    <source>
        <dbReference type="HAMAP-Rule" id="MF_01930"/>
    </source>
</evidence>
<feature type="domain" description="Formyl transferase N-terminal" evidence="7">
    <location>
        <begin position="3"/>
        <end position="180"/>
    </location>
</feature>
<comment type="catalytic activity">
    <reaction evidence="5 6">
        <text>N(1)-(5-phospho-beta-D-ribosyl)glycinamide + (6R)-10-formyltetrahydrofolate = N(2)-formyl-N(1)-(5-phospho-beta-D-ribosyl)glycinamide + (6S)-5,6,7,8-tetrahydrofolate + H(+)</text>
        <dbReference type="Rhea" id="RHEA:15053"/>
        <dbReference type="ChEBI" id="CHEBI:15378"/>
        <dbReference type="ChEBI" id="CHEBI:57453"/>
        <dbReference type="ChEBI" id="CHEBI:143788"/>
        <dbReference type="ChEBI" id="CHEBI:147286"/>
        <dbReference type="ChEBI" id="CHEBI:195366"/>
        <dbReference type="EC" id="2.1.2.2"/>
    </reaction>
</comment>
<dbReference type="AlphaFoldDB" id="A0A0Q3WST0"/>
<evidence type="ECO:0000256" key="1">
    <source>
        <dbReference type="ARBA" id="ARBA00005054"/>
    </source>
</evidence>
<dbReference type="GO" id="GO:0005829">
    <property type="term" value="C:cytosol"/>
    <property type="evidence" value="ECO:0007669"/>
    <property type="project" value="TreeGrafter"/>
</dbReference>
<dbReference type="UniPathway" id="UPA00074">
    <property type="reaction ID" value="UER00126"/>
</dbReference>
<dbReference type="EC" id="2.1.2.2" evidence="6"/>
<dbReference type="InterPro" id="IPR001555">
    <property type="entry name" value="GART_AS"/>
</dbReference>
<dbReference type="InterPro" id="IPR004607">
    <property type="entry name" value="GART"/>
</dbReference>
<gene>
    <name evidence="6" type="primary">purN</name>
    <name evidence="8" type="ORF">AN964_20825</name>
</gene>
<feature type="binding site" evidence="6">
    <location>
        <begin position="12"/>
        <end position="14"/>
    </location>
    <ligand>
        <name>N(1)-(5-phospho-beta-D-ribosyl)glycinamide</name>
        <dbReference type="ChEBI" id="CHEBI:143788"/>
    </ligand>
</feature>
<evidence type="ECO:0000256" key="3">
    <source>
        <dbReference type="ARBA" id="ARBA00022755"/>
    </source>
</evidence>
<evidence type="ECO:0000313" key="8">
    <source>
        <dbReference type="EMBL" id="KQL51413.1"/>
    </source>
</evidence>
<dbReference type="CDD" id="cd08645">
    <property type="entry name" value="FMT_core_GART"/>
    <property type="match status" value="1"/>
</dbReference>
<feature type="binding site" evidence="6">
    <location>
        <position position="107"/>
    </location>
    <ligand>
        <name>(6R)-10-formyltetrahydrofolate</name>
        <dbReference type="ChEBI" id="CHEBI:195366"/>
    </ligand>
</feature>
<dbReference type="FunFam" id="3.40.50.170:FF:000007">
    <property type="entry name" value="Phosphoribosylglycinamide formyltransferase"/>
    <property type="match status" value="1"/>
</dbReference>
<name>A0A0Q3WST0_9BACI</name>
<dbReference type="NCBIfam" id="TIGR00639">
    <property type="entry name" value="PurN"/>
    <property type="match status" value="1"/>
</dbReference>
<dbReference type="OrthoDB" id="9806170at2"/>
<dbReference type="RefSeq" id="WP_055741718.1">
    <property type="nucleotide sequence ID" value="NZ_JAAIWL010000023.1"/>
</dbReference>
<dbReference type="PANTHER" id="PTHR43369">
    <property type="entry name" value="PHOSPHORIBOSYLGLYCINAMIDE FORMYLTRANSFERASE"/>
    <property type="match status" value="1"/>
</dbReference>